<dbReference type="InterPro" id="IPR008278">
    <property type="entry name" value="4-PPantetheinyl_Trfase_dom"/>
</dbReference>
<keyword evidence="2 8" id="KW-0808">Transferase</keyword>
<keyword evidence="4 8" id="KW-0276">Fatty acid metabolism</keyword>
<dbReference type="RefSeq" id="WP_377470734.1">
    <property type="nucleotide sequence ID" value="NZ_JBHLWN010000050.1"/>
</dbReference>
<keyword evidence="7 8" id="KW-0275">Fatty acid biosynthesis</keyword>
<dbReference type="InterPro" id="IPR002582">
    <property type="entry name" value="ACPS"/>
</dbReference>
<sequence>MIIGVGIDMLEIERMRRILEGAAGERFLQRVLTAAELELAAERKGRLAEFAAGRFAAKEAVVKALGCGIGAQVGFRDLEVLPGLHGKPGCRIEPAALDRLGLRDGEVTIHLSITHSQAMAAAYAIVERTSPPADC</sequence>
<dbReference type="Proteomes" id="UP001589776">
    <property type="component" value="Unassembled WGS sequence"/>
</dbReference>
<dbReference type="InterPro" id="IPR004568">
    <property type="entry name" value="Ppantetheine-prot_Trfase_dom"/>
</dbReference>
<evidence type="ECO:0000256" key="2">
    <source>
        <dbReference type="ARBA" id="ARBA00022679"/>
    </source>
</evidence>
<keyword evidence="3 8" id="KW-0479">Metal-binding</keyword>
<feature type="binding site" evidence="8">
    <location>
        <position position="8"/>
    </location>
    <ligand>
        <name>Mg(2+)</name>
        <dbReference type="ChEBI" id="CHEBI:18420"/>
    </ligand>
</feature>
<dbReference type="Pfam" id="PF01648">
    <property type="entry name" value="ACPS"/>
    <property type="match status" value="1"/>
</dbReference>
<dbReference type="HAMAP" id="MF_00101">
    <property type="entry name" value="AcpS"/>
    <property type="match status" value="1"/>
</dbReference>
<dbReference type="NCBIfam" id="TIGR00556">
    <property type="entry name" value="pantethn_trn"/>
    <property type="match status" value="1"/>
</dbReference>
<accession>A0ABV6DLE2</accession>
<dbReference type="EMBL" id="JBHLWN010000050">
    <property type="protein sequence ID" value="MFC0213423.1"/>
    <property type="molecule type" value="Genomic_DNA"/>
</dbReference>
<protein>
    <recommendedName>
        <fullName evidence="8">Holo-[acyl-carrier-protein] synthase</fullName>
        <shortName evidence="8">Holo-ACP synthase</shortName>
        <ecNumber evidence="8">2.7.8.7</ecNumber>
    </recommendedName>
    <alternativeName>
        <fullName evidence="8">4'-phosphopantetheinyl transferase AcpS</fullName>
    </alternativeName>
</protein>
<evidence type="ECO:0000256" key="7">
    <source>
        <dbReference type="ARBA" id="ARBA00023160"/>
    </source>
</evidence>
<evidence type="ECO:0000259" key="9">
    <source>
        <dbReference type="Pfam" id="PF01648"/>
    </source>
</evidence>
<evidence type="ECO:0000256" key="4">
    <source>
        <dbReference type="ARBA" id="ARBA00022832"/>
    </source>
</evidence>
<keyword evidence="6 8" id="KW-0443">Lipid metabolism</keyword>
<proteinExistence type="inferred from homology"/>
<comment type="similarity">
    <text evidence="8">Belongs to the P-Pant transferase superfamily. AcpS family.</text>
</comment>
<evidence type="ECO:0000313" key="11">
    <source>
        <dbReference type="Proteomes" id="UP001589776"/>
    </source>
</evidence>
<comment type="catalytic activity">
    <reaction evidence="8">
        <text>apo-[ACP] + CoA = holo-[ACP] + adenosine 3',5'-bisphosphate + H(+)</text>
        <dbReference type="Rhea" id="RHEA:12068"/>
        <dbReference type="Rhea" id="RHEA-COMP:9685"/>
        <dbReference type="Rhea" id="RHEA-COMP:9690"/>
        <dbReference type="ChEBI" id="CHEBI:15378"/>
        <dbReference type="ChEBI" id="CHEBI:29999"/>
        <dbReference type="ChEBI" id="CHEBI:57287"/>
        <dbReference type="ChEBI" id="CHEBI:58343"/>
        <dbReference type="ChEBI" id="CHEBI:64479"/>
        <dbReference type="EC" id="2.7.8.7"/>
    </reaction>
</comment>
<keyword evidence="5 8" id="KW-0460">Magnesium</keyword>
<evidence type="ECO:0000256" key="5">
    <source>
        <dbReference type="ARBA" id="ARBA00022842"/>
    </source>
</evidence>
<dbReference type="InterPro" id="IPR037143">
    <property type="entry name" value="4-PPantetheinyl_Trfase_dom_sf"/>
</dbReference>
<comment type="subcellular location">
    <subcellularLocation>
        <location evidence="8">Cytoplasm</location>
    </subcellularLocation>
</comment>
<keyword evidence="11" id="KW-1185">Reference proteome</keyword>
<dbReference type="GO" id="GO:0008897">
    <property type="term" value="F:holo-[acyl-carrier-protein] synthase activity"/>
    <property type="evidence" value="ECO:0007669"/>
    <property type="project" value="UniProtKB-EC"/>
</dbReference>
<gene>
    <name evidence="8 10" type="primary">acpS</name>
    <name evidence="10" type="ORF">ACFFK0_13320</name>
</gene>
<dbReference type="SUPFAM" id="SSF56214">
    <property type="entry name" value="4'-phosphopantetheinyl transferase"/>
    <property type="match status" value="1"/>
</dbReference>
<dbReference type="EC" id="2.7.8.7" evidence="8"/>
<evidence type="ECO:0000256" key="3">
    <source>
        <dbReference type="ARBA" id="ARBA00022723"/>
    </source>
</evidence>
<evidence type="ECO:0000256" key="8">
    <source>
        <dbReference type="HAMAP-Rule" id="MF_00101"/>
    </source>
</evidence>
<reference evidence="10 11" key="1">
    <citation type="submission" date="2024-09" db="EMBL/GenBank/DDBJ databases">
        <authorList>
            <person name="Sun Q."/>
            <person name="Mori K."/>
        </authorList>
    </citation>
    <scope>NUCLEOTIDE SEQUENCE [LARGE SCALE GENOMIC DNA]</scope>
    <source>
        <strain evidence="10 11">CCM 7759</strain>
    </source>
</reference>
<keyword evidence="8" id="KW-0963">Cytoplasm</keyword>
<name>A0ABV6DLE2_9BACL</name>
<comment type="cofactor">
    <cofactor evidence="8">
        <name>Mg(2+)</name>
        <dbReference type="ChEBI" id="CHEBI:18420"/>
    </cofactor>
</comment>
<evidence type="ECO:0000313" key="10">
    <source>
        <dbReference type="EMBL" id="MFC0213423.1"/>
    </source>
</evidence>
<dbReference type="NCBIfam" id="TIGR00516">
    <property type="entry name" value="acpS"/>
    <property type="match status" value="1"/>
</dbReference>
<comment type="caution">
    <text evidence="10">The sequence shown here is derived from an EMBL/GenBank/DDBJ whole genome shotgun (WGS) entry which is preliminary data.</text>
</comment>
<evidence type="ECO:0000256" key="6">
    <source>
        <dbReference type="ARBA" id="ARBA00023098"/>
    </source>
</evidence>
<dbReference type="Gene3D" id="3.90.470.20">
    <property type="entry name" value="4'-phosphopantetheinyl transferase domain"/>
    <property type="match status" value="1"/>
</dbReference>
<feature type="binding site" evidence="8">
    <location>
        <position position="59"/>
    </location>
    <ligand>
        <name>Mg(2+)</name>
        <dbReference type="ChEBI" id="CHEBI:18420"/>
    </ligand>
</feature>
<comment type="function">
    <text evidence="8">Transfers the 4'-phosphopantetheine moiety from coenzyme A to a Ser of acyl-carrier-protein.</text>
</comment>
<evidence type="ECO:0000256" key="1">
    <source>
        <dbReference type="ARBA" id="ARBA00022516"/>
    </source>
</evidence>
<keyword evidence="1 8" id="KW-0444">Lipid biosynthesis</keyword>
<feature type="domain" description="4'-phosphopantetheinyl transferase" evidence="9">
    <location>
        <begin position="4"/>
        <end position="93"/>
    </location>
</feature>
<organism evidence="10 11">
    <name type="scientific">Paenibacillus chartarius</name>
    <dbReference type="NCBI Taxonomy" id="747481"/>
    <lineage>
        <taxon>Bacteria</taxon>
        <taxon>Bacillati</taxon>
        <taxon>Bacillota</taxon>
        <taxon>Bacilli</taxon>
        <taxon>Bacillales</taxon>
        <taxon>Paenibacillaceae</taxon>
        <taxon>Paenibacillus</taxon>
    </lineage>
</organism>